<dbReference type="EMBL" id="BEXB01000035">
    <property type="protein sequence ID" value="GAY77930.1"/>
    <property type="molecule type" value="Genomic_DNA"/>
</dbReference>
<comment type="caution">
    <text evidence="1">The sequence shown here is derived from an EMBL/GenBank/DDBJ whole genome shotgun (WGS) entry which is preliminary data.</text>
</comment>
<protein>
    <submittedName>
        <fullName evidence="1">Uncharacterized protein</fullName>
    </submittedName>
</protein>
<dbReference type="AlphaFoldDB" id="A0A4Y1ZG51"/>
<organism evidence="1 2">
    <name type="scientific">Sporolactobacillus inulinus</name>
    <dbReference type="NCBI Taxonomy" id="2078"/>
    <lineage>
        <taxon>Bacteria</taxon>
        <taxon>Bacillati</taxon>
        <taxon>Bacillota</taxon>
        <taxon>Bacilli</taxon>
        <taxon>Bacillales</taxon>
        <taxon>Sporolactobacillaceae</taxon>
        <taxon>Sporolactobacillus</taxon>
    </lineage>
</organism>
<proteinExistence type="predicted"/>
<sequence>MLGRIPLTQPEPKPGVLAPGVYFEGDPIAPVYDAIARKVITKTTK</sequence>
<accession>A0A4Y1ZG51</accession>
<gene>
    <name evidence="1" type="ORF">NBRC111894_3484</name>
</gene>
<name>A0A4Y1ZG51_9BACL</name>
<reference evidence="1 2" key="1">
    <citation type="submission" date="2017-11" db="EMBL/GenBank/DDBJ databases">
        <title>Draft Genome Sequence of Sporolactobacillus inulinus NBRC 111894 Isolated from Koso, a Japanese Sugar-Vegetable Fermented Beverage.</title>
        <authorList>
            <person name="Chiou T.Y."/>
            <person name="Oshima K."/>
            <person name="Suda W."/>
            <person name="Hattori M."/>
            <person name="Takahashi T."/>
        </authorList>
    </citation>
    <scope>NUCLEOTIDE SEQUENCE [LARGE SCALE GENOMIC DNA]</scope>
    <source>
        <strain evidence="1 2">NBRC111894</strain>
    </source>
</reference>
<evidence type="ECO:0000313" key="2">
    <source>
        <dbReference type="Proteomes" id="UP000319716"/>
    </source>
</evidence>
<dbReference type="Proteomes" id="UP000319716">
    <property type="component" value="Unassembled WGS sequence"/>
</dbReference>
<evidence type="ECO:0000313" key="1">
    <source>
        <dbReference type="EMBL" id="GAY77930.1"/>
    </source>
</evidence>